<name>A0ACC2SN10_9FUNG</name>
<evidence type="ECO:0000313" key="2">
    <source>
        <dbReference type="Proteomes" id="UP001165960"/>
    </source>
</evidence>
<keyword evidence="2" id="KW-1185">Reference proteome</keyword>
<gene>
    <name evidence="1" type="ORF">DSO57_1037490</name>
</gene>
<reference evidence="1" key="1">
    <citation type="submission" date="2022-04" db="EMBL/GenBank/DDBJ databases">
        <title>Genome of the entomopathogenic fungus Entomophthora muscae.</title>
        <authorList>
            <person name="Elya C."/>
            <person name="Lovett B.R."/>
            <person name="Lee E."/>
            <person name="Macias A.M."/>
            <person name="Hajek A.E."/>
            <person name="De Bivort B.L."/>
            <person name="Kasson M.T."/>
            <person name="De Fine Licht H.H."/>
            <person name="Stajich J.E."/>
        </authorList>
    </citation>
    <scope>NUCLEOTIDE SEQUENCE</scope>
    <source>
        <strain evidence="1">Berkeley</strain>
    </source>
</reference>
<dbReference type="EMBL" id="QTSX02004665">
    <property type="protein sequence ID" value="KAJ9063772.1"/>
    <property type="molecule type" value="Genomic_DNA"/>
</dbReference>
<proteinExistence type="predicted"/>
<organism evidence="1 2">
    <name type="scientific">Entomophthora muscae</name>
    <dbReference type="NCBI Taxonomy" id="34485"/>
    <lineage>
        <taxon>Eukaryota</taxon>
        <taxon>Fungi</taxon>
        <taxon>Fungi incertae sedis</taxon>
        <taxon>Zoopagomycota</taxon>
        <taxon>Entomophthoromycotina</taxon>
        <taxon>Entomophthoromycetes</taxon>
        <taxon>Entomophthorales</taxon>
        <taxon>Entomophthoraceae</taxon>
        <taxon>Entomophthora</taxon>
    </lineage>
</organism>
<sequence length="101" mass="11361">MSAVYTTPLDFIITNISPLLVGPLLLESHPVTIWFYFSEAIINTVVTHGGYTFFGFPNADMHDSHHETFNNMFGVIGLLDYLHGTDIKFKERIASAKVKNN</sequence>
<protein>
    <submittedName>
        <fullName evidence="1">Uncharacterized protein</fullName>
    </submittedName>
</protein>
<accession>A0ACC2SN10</accession>
<evidence type="ECO:0000313" key="1">
    <source>
        <dbReference type="EMBL" id="KAJ9063772.1"/>
    </source>
</evidence>
<comment type="caution">
    <text evidence="1">The sequence shown here is derived from an EMBL/GenBank/DDBJ whole genome shotgun (WGS) entry which is preliminary data.</text>
</comment>
<dbReference type="Proteomes" id="UP001165960">
    <property type="component" value="Unassembled WGS sequence"/>
</dbReference>